<dbReference type="InterPro" id="IPR002611">
    <property type="entry name" value="IstB_ATP-bd"/>
</dbReference>
<keyword evidence="3" id="KW-1185">Reference proteome</keyword>
<dbReference type="EMBL" id="VYVN01000024">
    <property type="protein sequence ID" value="KAA9238596.1"/>
    <property type="molecule type" value="Genomic_DNA"/>
</dbReference>
<dbReference type="InterPro" id="IPR003593">
    <property type="entry name" value="AAA+_ATPase"/>
</dbReference>
<dbReference type="SUPFAM" id="SSF52540">
    <property type="entry name" value="P-loop containing nucleoside triphosphate hydrolases"/>
    <property type="match status" value="1"/>
</dbReference>
<dbReference type="AlphaFoldDB" id="A0A329NBE7"/>
<dbReference type="Proteomes" id="UP000326476">
    <property type="component" value="Unassembled WGS sequence"/>
</dbReference>
<feature type="domain" description="AAA+ ATPase" evidence="1">
    <location>
        <begin position="113"/>
        <end position="262"/>
    </location>
</feature>
<sequence length="269" mass="30163">MGSISFAKFLEQSTDQCQKHEVNLQRVIGSPTGFKCPICQREDLEAREQERVKQAMANYEALRTTGVLKNKSIVTDDTLWTAGFKNYDLKNDEQKANLRKAIEIAKKYIANKDFFNTILTGNAGTGKSHLAMAILKTVNVKSDPPRQCLFVSWDKVVRDIRTGYFSKDGSGLDEGATIKLLSDVDLLVIDDLGAELGLIATSKGATDYVARVLYAVLNARQSKSTIFTTNLSSVDIDKNYDAKIASRIRRRSADHTITFRETEDQRLYY</sequence>
<dbReference type="Pfam" id="PF01695">
    <property type="entry name" value="IstB_IS21"/>
    <property type="match status" value="1"/>
</dbReference>
<accession>A0A329NBE7</accession>
<dbReference type="PANTHER" id="PTHR30050:SF4">
    <property type="entry name" value="ATP-BINDING PROTEIN RV3427C IN INSERTION SEQUENCE-RELATED"/>
    <property type="match status" value="1"/>
</dbReference>
<dbReference type="Gene3D" id="3.40.50.300">
    <property type="entry name" value="P-loop containing nucleotide triphosphate hydrolases"/>
    <property type="match status" value="1"/>
</dbReference>
<comment type="caution">
    <text evidence="2">The sequence shown here is derived from an EMBL/GenBank/DDBJ whole genome shotgun (WGS) entry which is preliminary data.</text>
</comment>
<dbReference type="InterPro" id="IPR027417">
    <property type="entry name" value="P-loop_NTPase"/>
</dbReference>
<name>A0A329NBE7_9LACT</name>
<organism evidence="2 3">
    <name type="scientific">Aerococcus tenax</name>
    <dbReference type="NCBI Taxonomy" id="3078812"/>
    <lineage>
        <taxon>Bacteria</taxon>
        <taxon>Bacillati</taxon>
        <taxon>Bacillota</taxon>
        <taxon>Bacilli</taxon>
        <taxon>Lactobacillales</taxon>
        <taxon>Aerococcaceae</taxon>
        <taxon>Aerococcus</taxon>
    </lineage>
</organism>
<reference evidence="3" key="1">
    <citation type="submission" date="2019-09" db="EMBL/GenBank/DDBJ databases">
        <title>Draft genome sequence assemblies of isolates from the urinary tract.</title>
        <authorList>
            <person name="Mores C.R."/>
            <person name="Putonti C."/>
            <person name="Wolfe A.J."/>
        </authorList>
    </citation>
    <scope>NUCLEOTIDE SEQUENCE [LARGE SCALE GENOMIC DNA]</scope>
    <source>
        <strain evidence="3">UMB8614</strain>
    </source>
</reference>
<proteinExistence type="predicted"/>
<dbReference type="PANTHER" id="PTHR30050">
    <property type="entry name" value="CHROMOSOMAL REPLICATION INITIATOR PROTEIN DNAA"/>
    <property type="match status" value="1"/>
</dbReference>
<dbReference type="CDD" id="cd00009">
    <property type="entry name" value="AAA"/>
    <property type="match status" value="1"/>
</dbReference>
<evidence type="ECO:0000313" key="2">
    <source>
        <dbReference type="EMBL" id="KAA9238596.1"/>
    </source>
</evidence>
<dbReference type="GO" id="GO:0005524">
    <property type="term" value="F:ATP binding"/>
    <property type="evidence" value="ECO:0007669"/>
    <property type="project" value="InterPro"/>
</dbReference>
<dbReference type="SMART" id="SM00382">
    <property type="entry name" value="AAA"/>
    <property type="match status" value="1"/>
</dbReference>
<dbReference type="GO" id="GO:0006260">
    <property type="term" value="P:DNA replication"/>
    <property type="evidence" value="ECO:0007669"/>
    <property type="project" value="TreeGrafter"/>
</dbReference>
<protein>
    <recommendedName>
        <fullName evidence="1">AAA+ ATPase domain-containing protein</fullName>
    </recommendedName>
</protein>
<dbReference type="RefSeq" id="WP_111853307.1">
    <property type="nucleotide sequence ID" value="NZ_CP127382.2"/>
</dbReference>
<evidence type="ECO:0000313" key="3">
    <source>
        <dbReference type="Proteomes" id="UP000326476"/>
    </source>
</evidence>
<evidence type="ECO:0000259" key="1">
    <source>
        <dbReference type="SMART" id="SM00382"/>
    </source>
</evidence>
<gene>
    <name evidence="2" type="ORF">F6I34_08105</name>
</gene>